<dbReference type="EMBL" id="LBWG01000030">
    <property type="protein sequence ID" value="KKR03451.1"/>
    <property type="molecule type" value="Genomic_DNA"/>
</dbReference>
<dbReference type="NCBIfam" id="TIGR01549">
    <property type="entry name" value="HAD-SF-IA-v1"/>
    <property type="match status" value="1"/>
</dbReference>
<name>A0A0G0MSP3_9BACT</name>
<dbReference type="Gene3D" id="1.10.150.240">
    <property type="entry name" value="Putative phosphatase, domain 2"/>
    <property type="match status" value="1"/>
</dbReference>
<dbReference type="Gene3D" id="3.40.50.1000">
    <property type="entry name" value="HAD superfamily/HAD-like"/>
    <property type="match status" value="1"/>
</dbReference>
<evidence type="ECO:0000313" key="2">
    <source>
        <dbReference type="EMBL" id="KKR03451.1"/>
    </source>
</evidence>
<accession>A0A0G0MSP3</accession>
<dbReference type="InterPro" id="IPR023214">
    <property type="entry name" value="HAD_sf"/>
</dbReference>
<dbReference type="SFLD" id="SFLDG01129">
    <property type="entry name" value="C1.5:_HAD__Beta-PGM__Phosphata"/>
    <property type="match status" value="1"/>
</dbReference>
<comment type="caution">
    <text evidence="2">The sequence shown here is derived from an EMBL/GenBank/DDBJ whole genome shotgun (WGS) entry which is preliminary data.</text>
</comment>
<reference evidence="2 3" key="1">
    <citation type="journal article" date="2015" name="Nature">
        <title>rRNA introns, odd ribosomes, and small enigmatic genomes across a large radiation of phyla.</title>
        <authorList>
            <person name="Brown C.T."/>
            <person name="Hug L.A."/>
            <person name="Thomas B.C."/>
            <person name="Sharon I."/>
            <person name="Castelle C.J."/>
            <person name="Singh A."/>
            <person name="Wilkins M.J."/>
            <person name="Williams K.H."/>
            <person name="Banfield J.F."/>
        </authorList>
    </citation>
    <scope>NUCLEOTIDE SEQUENCE [LARGE SCALE GENOMIC DNA]</scope>
</reference>
<gene>
    <name evidence="2" type="ORF">UT30_C0030G0006</name>
</gene>
<dbReference type="InterPro" id="IPR006439">
    <property type="entry name" value="HAD-SF_hydro_IA"/>
</dbReference>
<organism evidence="2 3">
    <name type="scientific">Candidatus Uhrbacteria bacterium GW2011_GWF2_39_13</name>
    <dbReference type="NCBI Taxonomy" id="1618995"/>
    <lineage>
        <taxon>Bacteria</taxon>
        <taxon>Candidatus Uhriibacteriota</taxon>
    </lineage>
</organism>
<dbReference type="InterPro" id="IPR023198">
    <property type="entry name" value="PGP-like_dom2"/>
</dbReference>
<evidence type="ECO:0000256" key="1">
    <source>
        <dbReference type="ARBA" id="ARBA00022801"/>
    </source>
</evidence>
<dbReference type="PANTHER" id="PTHR43316">
    <property type="entry name" value="HYDROLASE, HALOACID DELAHOGENASE-RELATED"/>
    <property type="match status" value="1"/>
</dbReference>
<dbReference type="PANTHER" id="PTHR43316:SF3">
    <property type="entry name" value="HALOACID DEHALOGENASE, TYPE II (AFU_ORTHOLOGUE AFUA_2G07750)-RELATED"/>
    <property type="match status" value="1"/>
</dbReference>
<dbReference type="Proteomes" id="UP000033935">
    <property type="component" value="Unassembled WGS sequence"/>
</dbReference>
<dbReference type="SUPFAM" id="SSF56784">
    <property type="entry name" value="HAD-like"/>
    <property type="match status" value="1"/>
</dbReference>
<dbReference type="Pfam" id="PF00702">
    <property type="entry name" value="Hydrolase"/>
    <property type="match status" value="1"/>
</dbReference>
<protein>
    <submittedName>
        <fullName evidence="2">Uncharacterized protein</fullName>
    </submittedName>
</protein>
<dbReference type="GO" id="GO:0016787">
    <property type="term" value="F:hydrolase activity"/>
    <property type="evidence" value="ECO:0007669"/>
    <property type="project" value="UniProtKB-KW"/>
</dbReference>
<dbReference type="InterPro" id="IPR036412">
    <property type="entry name" value="HAD-like_sf"/>
</dbReference>
<dbReference type="InterPro" id="IPR051540">
    <property type="entry name" value="S-2-haloacid_dehalogenase"/>
</dbReference>
<evidence type="ECO:0000313" key="3">
    <source>
        <dbReference type="Proteomes" id="UP000033935"/>
    </source>
</evidence>
<sequence>MADIRPDISKYKVLIFDLFHTLSSMHHSDVPGLYSHEIIGISYEEWLEALFTDSERRTRGIITDPIEIIRDITGKLGINISDETISELARIRYGRFDLALKNILPHTVATLKELKQRGKKLILLSNADVCEIKSWPDSPASPYFDHAIFSCHVGFIKPEPQIYDLALKLSGASMEECLFIGDGGADELNGAKNFGIAACFTSEFIKDLWPEHIEPRKLIADYHIDRIDQLL</sequence>
<dbReference type="SFLD" id="SFLDS00003">
    <property type="entry name" value="Haloacid_Dehalogenase"/>
    <property type="match status" value="1"/>
</dbReference>
<proteinExistence type="predicted"/>
<keyword evidence="1" id="KW-0378">Hydrolase</keyword>
<dbReference type="NCBIfam" id="TIGR01509">
    <property type="entry name" value="HAD-SF-IA-v3"/>
    <property type="match status" value="1"/>
</dbReference>
<dbReference type="AlphaFoldDB" id="A0A0G0MSP3"/>
<dbReference type="PRINTS" id="PR00413">
    <property type="entry name" value="HADHALOGNASE"/>
</dbReference>